<dbReference type="CDD" id="cd00067">
    <property type="entry name" value="GAL4"/>
    <property type="match status" value="1"/>
</dbReference>
<accession>A0AAN7HF81</accession>
<dbReference type="PROSITE" id="PS00463">
    <property type="entry name" value="ZN2_CY6_FUNGAL_1"/>
    <property type="match status" value="1"/>
</dbReference>
<dbReference type="InterPro" id="IPR053181">
    <property type="entry name" value="EcdB-like_regulator"/>
</dbReference>
<feature type="compositionally biased region" description="Polar residues" evidence="3">
    <location>
        <begin position="8"/>
        <end position="31"/>
    </location>
</feature>
<dbReference type="GO" id="GO:0006351">
    <property type="term" value="P:DNA-templated transcription"/>
    <property type="evidence" value="ECO:0007669"/>
    <property type="project" value="InterPro"/>
</dbReference>
<protein>
    <recommendedName>
        <fullName evidence="4">Zn(2)-C6 fungal-type domain-containing protein</fullName>
    </recommendedName>
</protein>
<sequence length="756" mass="83486">MDGMPITPTIQSSESVPRTANVNPSTTSLLGASQRKERGAIAAQACDTCRSRKQRCDEQRPKCGTCQKFRLECNYREPQPTKKDKTLVEILDRIKGLEGKLDNLSQRTAIGPPASVYSVPISLPSPLAAAQAVLGQPLPGGSSYAFPGEASGVASEEENHYQYVTSVHQMLKWPAVQQLIASIRHKIPDLDLSCLEKEGPASVAATRRCELESLPKTVTKAIGQGPTMNMDEAVTAQGQTTITDLTWDAMQRLSKAYFDSFNLLCPILNRLSFMSETLPALFNNGVSDDISSAIVLLVFALGEVAIAGSEGPPVHMYNGRASGIKGGTKDEPPGLELFNEARRRVGCNLTECSLENVQMFQLASIYYGTCFHPFDFWRMTTFASTACQALIASHPSALSSSEADLMRRAFWHCSIIETGLKLELCCPLTGLERMESIVGLPDFSGPYSEEDYMSNQESHFQEHFASQIVLRRLLVDFHAVLSQGNSLYGQISAPYHPAPPSTGPNRSMIRQQALQLEQWRGMLPVHLRWQDDAPGAYPDGNTNNTSANLYSTNASLFTPATTPVTSAMPTAAQQQQTQQAQVQPSVSGSTAATPLMFTTDLDAPPPRYPYVLDIQVALLRSRYYYTKYLIHRPFIYKALHHPDAMEHDDAVGVAECLKAALKWPVAMSPTCRQKRLIPCSFFFTQNFFGILVLLHLSSTVPILGRIRSTLCGERFEIDASETVGLYLDWLRDLKEVDRGAVWFWEIVKAMYGLEDD</sequence>
<evidence type="ECO:0000256" key="3">
    <source>
        <dbReference type="SAM" id="MobiDB-lite"/>
    </source>
</evidence>
<dbReference type="GO" id="GO:0008270">
    <property type="term" value="F:zinc ion binding"/>
    <property type="evidence" value="ECO:0007669"/>
    <property type="project" value="InterPro"/>
</dbReference>
<dbReference type="PROSITE" id="PS50048">
    <property type="entry name" value="ZN2_CY6_FUNGAL_2"/>
    <property type="match status" value="1"/>
</dbReference>
<comment type="caution">
    <text evidence="5">The sequence shown here is derived from an EMBL/GenBank/DDBJ whole genome shotgun (WGS) entry which is preliminary data.</text>
</comment>
<evidence type="ECO:0000259" key="4">
    <source>
        <dbReference type="PROSITE" id="PS50048"/>
    </source>
</evidence>
<dbReference type="InterPro" id="IPR036864">
    <property type="entry name" value="Zn2-C6_fun-type_DNA-bd_sf"/>
</dbReference>
<evidence type="ECO:0000313" key="5">
    <source>
        <dbReference type="EMBL" id="KAK4247411.1"/>
    </source>
</evidence>
<dbReference type="CDD" id="cd12148">
    <property type="entry name" value="fungal_TF_MHR"/>
    <property type="match status" value="1"/>
</dbReference>
<dbReference type="GO" id="GO:0000981">
    <property type="term" value="F:DNA-binding transcription factor activity, RNA polymerase II-specific"/>
    <property type="evidence" value="ECO:0007669"/>
    <property type="project" value="InterPro"/>
</dbReference>
<keyword evidence="6" id="KW-1185">Reference proteome</keyword>
<feature type="domain" description="Zn(2)-C6 fungal-type" evidence="4">
    <location>
        <begin position="45"/>
        <end position="75"/>
    </location>
</feature>
<dbReference type="AlphaFoldDB" id="A0AAN7HF81"/>
<reference evidence="5" key="1">
    <citation type="journal article" date="2023" name="Mol. Phylogenet. Evol.">
        <title>Genome-scale phylogeny and comparative genomics of the fungal order Sordariales.</title>
        <authorList>
            <person name="Hensen N."/>
            <person name="Bonometti L."/>
            <person name="Westerberg I."/>
            <person name="Brannstrom I.O."/>
            <person name="Guillou S."/>
            <person name="Cros-Aarteil S."/>
            <person name="Calhoun S."/>
            <person name="Haridas S."/>
            <person name="Kuo A."/>
            <person name="Mondo S."/>
            <person name="Pangilinan J."/>
            <person name="Riley R."/>
            <person name="LaButti K."/>
            <person name="Andreopoulos B."/>
            <person name="Lipzen A."/>
            <person name="Chen C."/>
            <person name="Yan M."/>
            <person name="Daum C."/>
            <person name="Ng V."/>
            <person name="Clum A."/>
            <person name="Steindorff A."/>
            <person name="Ohm R.A."/>
            <person name="Martin F."/>
            <person name="Silar P."/>
            <person name="Natvig D.O."/>
            <person name="Lalanne C."/>
            <person name="Gautier V."/>
            <person name="Ament-Velasquez S.L."/>
            <person name="Kruys A."/>
            <person name="Hutchinson M.I."/>
            <person name="Powell A.J."/>
            <person name="Barry K."/>
            <person name="Miller A.N."/>
            <person name="Grigoriev I.V."/>
            <person name="Debuchy R."/>
            <person name="Gladieux P."/>
            <person name="Hiltunen Thoren M."/>
            <person name="Johannesson H."/>
        </authorList>
    </citation>
    <scope>NUCLEOTIDE SEQUENCE</scope>
    <source>
        <strain evidence="5">CBS 359.72</strain>
    </source>
</reference>
<dbReference type="SMART" id="SM00066">
    <property type="entry name" value="GAL4"/>
    <property type="match status" value="1"/>
</dbReference>
<dbReference type="GO" id="GO:0003677">
    <property type="term" value="F:DNA binding"/>
    <property type="evidence" value="ECO:0007669"/>
    <property type="project" value="InterPro"/>
</dbReference>
<evidence type="ECO:0000256" key="2">
    <source>
        <dbReference type="ARBA" id="ARBA00023242"/>
    </source>
</evidence>
<evidence type="ECO:0000256" key="1">
    <source>
        <dbReference type="ARBA" id="ARBA00022723"/>
    </source>
</evidence>
<reference evidence="5" key="2">
    <citation type="submission" date="2023-05" db="EMBL/GenBank/DDBJ databases">
        <authorList>
            <consortium name="Lawrence Berkeley National Laboratory"/>
            <person name="Steindorff A."/>
            <person name="Hensen N."/>
            <person name="Bonometti L."/>
            <person name="Westerberg I."/>
            <person name="Brannstrom I.O."/>
            <person name="Guillou S."/>
            <person name="Cros-Aarteil S."/>
            <person name="Calhoun S."/>
            <person name="Haridas S."/>
            <person name="Kuo A."/>
            <person name="Mondo S."/>
            <person name="Pangilinan J."/>
            <person name="Riley R."/>
            <person name="Labutti K."/>
            <person name="Andreopoulos B."/>
            <person name="Lipzen A."/>
            <person name="Chen C."/>
            <person name="Yanf M."/>
            <person name="Daum C."/>
            <person name="Ng V."/>
            <person name="Clum A."/>
            <person name="Ohm R."/>
            <person name="Martin F."/>
            <person name="Silar P."/>
            <person name="Natvig D."/>
            <person name="Lalanne C."/>
            <person name="Gautier V."/>
            <person name="Ament-Velasquez S.L."/>
            <person name="Kruys A."/>
            <person name="Hutchinson M.I."/>
            <person name="Powell A.J."/>
            <person name="Barry K."/>
            <person name="Miller A.N."/>
            <person name="Grigoriev I.V."/>
            <person name="Debuchy R."/>
            <person name="Gladieux P."/>
            <person name="Thoren M.H."/>
            <person name="Johannesson H."/>
        </authorList>
    </citation>
    <scope>NUCLEOTIDE SEQUENCE</scope>
    <source>
        <strain evidence="5">CBS 359.72</strain>
    </source>
</reference>
<dbReference type="Proteomes" id="UP001303647">
    <property type="component" value="Unassembled WGS sequence"/>
</dbReference>
<keyword evidence="1" id="KW-0479">Metal-binding</keyword>
<dbReference type="InterPro" id="IPR007219">
    <property type="entry name" value="XnlR_reg_dom"/>
</dbReference>
<dbReference type="EMBL" id="MU857654">
    <property type="protein sequence ID" value="KAK4247411.1"/>
    <property type="molecule type" value="Genomic_DNA"/>
</dbReference>
<dbReference type="SUPFAM" id="SSF57701">
    <property type="entry name" value="Zn2/Cys6 DNA-binding domain"/>
    <property type="match status" value="1"/>
</dbReference>
<keyword evidence="2" id="KW-0539">Nucleus</keyword>
<dbReference type="Pfam" id="PF04082">
    <property type="entry name" value="Fungal_trans"/>
    <property type="match status" value="1"/>
</dbReference>
<evidence type="ECO:0000313" key="6">
    <source>
        <dbReference type="Proteomes" id="UP001303647"/>
    </source>
</evidence>
<dbReference type="PANTHER" id="PTHR47785:SF6">
    <property type="entry name" value="ZN(II)2CYS6 TRANSCRIPTION FACTOR (EUROFUNG)"/>
    <property type="match status" value="1"/>
</dbReference>
<dbReference type="Gene3D" id="4.10.240.10">
    <property type="entry name" value="Zn(2)-C6 fungal-type DNA-binding domain"/>
    <property type="match status" value="1"/>
</dbReference>
<feature type="region of interest" description="Disordered" evidence="3">
    <location>
        <begin position="1"/>
        <end position="36"/>
    </location>
</feature>
<gene>
    <name evidence="5" type="ORF">C7999DRAFT_14545</name>
</gene>
<dbReference type="PANTHER" id="PTHR47785">
    <property type="entry name" value="ZN(II)2CYS6 TRANSCRIPTION FACTOR (EUROFUNG)-RELATED-RELATED"/>
    <property type="match status" value="1"/>
</dbReference>
<dbReference type="InterPro" id="IPR001138">
    <property type="entry name" value="Zn2Cys6_DnaBD"/>
</dbReference>
<proteinExistence type="predicted"/>
<organism evidence="5 6">
    <name type="scientific">Corynascus novoguineensis</name>
    <dbReference type="NCBI Taxonomy" id="1126955"/>
    <lineage>
        <taxon>Eukaryota</taxon>
        <taxon>Fungi</taxon>
        <taxon>Dikarya</taxon>
        <taxon>Ascomycota</taxon>
        <taxon>Pezizomycotina</taxon>
        <taxon>Sordariomycetes</taxon>
        <taxon>Sordariomycetidae</taxon>
        <taxon>Sordariales</taxon>
        <taxon>Chaetomiaceae</taxon>
        <taxon>Corynascus</taxon>
    </lineage>
</organism>
<dbReference type="Pfam" id="PF00172">
    <property type="entry name" value="Zn_clus"/>
    <property type="match status" value="1"/>
</dbReference>
<name>A0AAN7HF81_9PEZI</name>